<evidence type="ECO:0000313" key="1">
    <source>
        <dbReference type="EMBL" id="KTD77784.1"/>
    </source>
</evidence>
<feature type="non-terminal residue" evidence="1">
    <location>
        <position position="1"/>
    </location>
</feature>
<dbReference type="RefSeq" id="WP_169792194.1">
    <property type="nucleotide sequence ID" value="NZ_LNZC01000024.1"/>
</dbReference>
<proteinExistence type="predicted"/>
<sequence>EDTAVTLDVNANDSFENAGHTITAINGTAIAVGGSVNVVNGTVLLNADGTLSFSPAANFNGTTDFTYTVTSGGTTETATVSLTVNAVNDAPVNSVSGAQTLSEDANQVFSSANGNALSVADTDSAVVT</sequence>
<feature type="non-terminal residue" evidence="1">
    <location>
        <position position="128"/>
    </location>
</feature>
<keyword evidence="2" id="KW-1185">Reference proteome</keyword>
<accession>A0A0W1A8Y9</accession>
<dbReference type="Pfam" id="PF17963">
    <property type="entry name" value="Big_9"/>
    <property type="match status" value="1"/>
</dbReference>
<gene>
    <name evidence="1" type="ORF">Lwor_1888</name>
</gene>
<dbReference type="Proteomes" id="UP000054662">
    <property type="component" value="Unassembled WGS sequence"/>
</dbReference>
<dbReference type="AlphaFoldDB" id="A0A0W1A8Y9"/>
<comment type="caution">
    <text evidence="1">The sequence shown here is derived from an EMBL/GenBank/DDBJ whole genome shotgun (WGS) entry which is preliminary data.</text>
</comment>
<dbReference type="Gene3D" id="2.60.40.3440">
    <property type="match status" value="1"/>
</dbReference>
<reference evidence="1 2" key="1">
    <citation type="submission" date="2015-11" db="EMBL/GenBank/DDBJ databases">
        <title>Genomic analysis of 38 Legionella species identifies large and diverse effector repertoires.</title>
        <authorList>
            <person name="Burstein D."/>
            <person name="Amaro F."/>
            <person name="Zusman T."/>
            <person name="Lifshitz Z."/>
            <person name="Cohen O."/>
            <person name="Gilbert J.A."/>
            <person name="Pupko T."/>
            <person name="Shuman H.A."/>
            <person name="Segal G."/>
        </authorList>
    </citation>
    <scope>NUCLEOTIDE SEQUENCE [LARGE SCALE GENOMIC DNA]</scope>
    <source>
        <strain evidence="1 2">ATCC 49508</strain>
    </source>
</reference>
<name>A0A0W1A8Y9_9GAMM</name>
<dbReference type="EMBL" id="LNZC01000024">
    <property type="protein sequence ID" value="KTD77784.1"/>
    <property type="molecule type" value="Genomic_DNA"/>
</dbReference>
<organism evidence="1 2">
    <name type="scientific">Legionella worsleiensis</name>
    <dbReference type="NCBI Taxonomy" id="45076"/>
    <lineage>
        <taxon>Bacteria</taxon>
        <taxon>Pseudomonadati</taxon>
        <taxon>Pseudomonadota</taxon>
        <taxon>Gammaproteobacteria</taxon>
        <taxon>Legionellales</taxon>
        <taxon>Legionellaceae</taxon>
        <taxon>Legionella</taxon>
    </lineage>
</organism>
<evidence type="ECO:0000313" key="2">
    <source>
        <dbReference type="Proteomes" id="UP000054662"/>
    </source>
</evidence>
<protein>
    <submittedName>
        <fullName evidence="1">Uncharacterized protein</fullName>
    </submittedName>
</protein>
<dbReference type="STRING" id="45076.Lwor_1888"/>